<evidence type="ECO:0000313" key="2">
    <source>
        <dbReference type="EMBL" id="VDP55324.1"/>
    </source>
</evidence>
<feature type="region of interest" description="Disordered" evidence="1">
    <location>
        <begin position="18"/>
        <end position="39"/>
    </location>
</feature>
<sequence length="105" mass="11878">MLLRCLPASLFIHTGHSSYLPLSSSSPSSLSSSPSSSLNKQDYQQSLFQLIIQKIRLISSTNSHCHSNKPSFTHRSVSLTDGHYIHRLTYEFRMSELIIYTATDF</sequence>
<organism evidence="2 3">
    <name type="scientific">Schistosoma margrebowiei</name>
    <dbReference type="NCBI Taxonomy" id="48269"/>
    <lineage>
        <taxon>Eukaryota</taxon>
        <taxon>Metazoa</taxon>
        <taxon>Spiralia</taxon>
        <taxon>Lophotrochozoa</taxon>
        <taxon>Platyhelminthes</taxon>
        <taxon>Trematoda</taxon>
        <taxon>Digenea</taxon>
        <taxon>Strigeidida</taxon>
        <taxon>Schistosomatoidea</taxon>
        <taxon>Schistosomatidae</taxon>
        <taxon>Schistosoma</taxon>
    </lineage>
</organism>
<gene>
    <name evidence="2" type="ORF">SMRZ_LOCUS25474</name>
</gene>
<protein>
    <submittedName>
        <fullName evidence="2">Uncharacterized protein</fullName>
    </submittedName>
</protein>
<dbReference type="AlphaFoldDB" id="A0A3P8FC78"/>
<reference evidence="2 3" key="1">
    <citation type="submission" date="2018-11" db="EMBL/GenBank/DDBJ databases">
        <authorList>
            <consortium name="Pathogen Informatics"/>
        </authorList>
    </citation>
    <scope>NUCLEOTIDE SEQUENCE [LARGE SCALE GENOMIC DNA]</scope>
    <source>
        <strain evidence="2 3">Zambia</strain>
    </source>
</reference>
<name>A0A3P8FC78_9TREM</name>
<dbReference type="EMBL" id="UZAI01021375">
    <property type="protein sequence ID" value="VDP55324.1"/>
    <property type="molecule type" value="Genomic_DNA"/>
</dbReference>
<proteinExistence type="predicted"/>
<accession>A0A3P8FC78</accession>
<keyword evidence="3" id="KW-1185">Reference proteome</keyword>
<evidence type="ECO:0000256" key="1">
    <source>
        <dbReference type="SAM" id="MobiDB-lite"/>
    </source>
</evidence>
<dbReference type="Proteomes" id="UP000277204">
    <property type="component" value="Unassembled WGS sequence"/>
</dbReference>
<feature type="compositionally biased region" description="Low complexity" evidence="1">
    <location>
        <begin position="18"/>
        <end position="38"/>
    </location>
</feature>
<evidence type="ECO:0000313" key="3">
    <source>
        <dbReference type="Proteomes" id="UP000277204"/>
    </source>
</evidence>